<organism evidence="2 3">
    <name type="scientific">Diploptera punctata</name>
    <name type="common">Pacific beetle cockroach</name>
    <dbReference type="NCBI Taxonomy" id="6984"/>
    <lineage>
        <taxon>Eukaryota</taxon>
        <taxon>Metazoa</taxon>
        <taxon>Ecdysozoa</taxon>
        <taxon>Arthropoda</taxon>
        <taxon>Hexapoda</taxon>
        <taxon>Insecta</taxon>
        <taxon>Pterygota</taxon>
        <taxon>Neoptera</taxon>
        <taxon>Polyneoptera</taxon>
        <taxon>Dictyoptera</taxon>
        <taxon>Blattodea</taxon>
        <taxon>Blaberoidea</taxon>
        <taxon>Blaberidae</taxon>
        <taxon>Diplopterinae</taxon>
        <taxon>Diploptera</taxon>
    </lineage>
</organism>
<evidence type="ECO:0000256" key="1">
    <source>
        <dbReference type="SAM" id="MobiDB-lite"/>
    </source>
</evidence>
<dbReference type="Proteomes" id="UP001233999">
    <property type="component" value="Unassembled WGS sequence"/>
</dbReference>
<sequence length="218" mass="24709">KSVRVSIVKNTSNMFSSDRGTNAMLSRPLVGLPPRSFRSAVMKGSCAESAVEVFTRHCHPVDDKHHRHEEKHRHEDKHHEEKHHHHSGRHLQDLLRNLGRKVRGSLDATVGGGESRSKSPRRTSCFLEVPNDPMFRSRSRSLDDGTRLRVPPSDCEATYRIYDEIVKEGALLRRSSLDPDRRRLSLGTTTTHHRASDVSLDPHHAAILFRDSRGSKAN</sequence>
<accession>A0AAD7ZLH3</accession>
<feature type="non-terminal residue" evidence="2">
    <location>
        <position position="1"/>
    </location>
</feature>
<proteinExistence type="predicted"/>
<reference evidence="2" key="1">
    <citation type="journal article" date="2023" name="IScience">
        <title>Live-bearing cockroach genome reveals convergent evolutionary mechanisms linked to viviparity in insects and beyond.</title>
        <authorList>
            <person name="Fouks B."/>
            <person name="Harrison M.C."/>
            <person name="Mikhailova A.A."/>
            <person name="Marchal E."/>
            <person name="English S."/>
            <person name="Carruthers M."/>
            <person name="Jennings E.C."/>
            <person name="Chiamaka E.L."/>
            <person name="Frigard R.A."/>
            <person name="Pippel M."/>
            <person name="Attardo G.M."/>
            <person name="Benoit J.B."/>
            <person name="Bornberg-Bauer E."/>
            <person name="Tobe S.S."/>
        </authorList>
    </citation>
    <scope>NUCLEOTIDE SEQUENCE</scope>
    <source>
        <strain evidence="2">Stay&amp;Tobe</strain>
    </source>
</reference>
<feature type="region of interest" description="Disordered" evidence="1">
    <location>
        <begin position="61"/>
        <end position="91"/>
    </location>
</feature>
<dbReference type="AlphaFoldDB" id="A0AAD7ZLH3"/>
<feature type="non-terminal residue" evidence="2">
    <location>
        <position position="218"/>
    </location>
</feature>
<dbReference type="EMBL" id="JASPKZ010007830">
    <property type="protein sequence ID" value="KAJ9582083.1"/>
    <property type="molecule type" value="Genomic_DNA"/>
</dbReference>
<evidence type="ECO:0000313" key="3">
    <source>
        <dbReference type="Proteomes" id="UP001233999"/>
    </source>
</evidence>
<name>A0AAD7ZLH3_DIPPU</name>
<evidence type="ECO:0000313" key="2">
    <source>
        <dbReference type="EMBL" id="KAJ9582083.1"/>
    </source>
</evidence>
<protein>
    <submittedName>
        <fullName evidence="2">Uncharacterized protein</fullName>
    </submittedName>
</protein>
<feature type="compositionally biased region" description="Basic residues" evidence="1">
    <location>
        <begin position="65"/>
        <end position="89"/>
    </location>
</feature>
<gene>
    <name evidence="2" type="ORF">L9F63_003585</name>
</gene>
<comment type="caution">
    <text evidence="2">The sequence shown here is derived from an EMBL/GenBank/DDBJ whole genome shotgun (WGS) entry which is preliminary data.</text>
</comment>
<keyword evidence="3" id="KW-1185">Reference proteome</keyword>
<feature type="region of interest" description="Disordered" evidence="1">
    <location>
        <begin position="105"/>
        <end position="129"/>
    </location>
</feature>
<reference evidence="2" key="2">
    <citation type="submission" date="2023-05" db="EMBL/GenBank/DDBJ databases">
        <authorList>
            <person name="Fouks B."/>
        </authorList>
    </citation>
    <scope>NUCLEOTIDE SEQUENCE</scope>
    <source>
        <strain evidence="2">Stay&amp;Tobe</strain>
        <tissue evidence="2">Testes</tissue>
    </source>
</reference>